<feature type="non-terminal residue" evidence="1">
    <location>
        <position position="242"/>
    </location>
</feature>
<dbReference type="AlphaFoldDB" id="A0A9W8JIB2"/>
<sequence length="242" mass="26419">MPSYLATYEDTSPFFAYDWGWGPNNSTDDNSTYLYSESTYTVTETQGASFSFKFYGTEVSIFGAKRGNHGLYQATLDGMTSPEATGMHTVTITNKQDAHLDIDFVSWKASVGRDDEPLIVNTWQDNHPAFVYAPANAWKTDHPTVGRFMGGTGHASSIPEASVQLTFQVCAEKLFVISELISSQGFVALSKSELPHHLPLILQPPPHVLGYLDPSLQQDSSSIMAGGSNANVTILVLTPPFN</sequence>
<organism evidence="1 2">
    <name type="scientific">Candolleomyces eurysporus</name>
    <dbReference type="NCBI Taxonomy" id="2828524"/>
    <lineage>
        <taxon>Eukaryota</taxon>
        <taxon>Fungi</taxon>
        <taxon>Dikarya</taxon>
        <taxon>Basidiomycota</taxon>
        <taxon>Agaricomycotina</taxon>
        <taxon>Agaricomycetes</taxon>
        <taxon>Agaricomycetidae</taxon>
        <taxon>Agaricales</taxon>
        <taxon>Agaricineae</taxon>
        <taxon>Psathyrellaceae</taxon>
        <taxon>Candolleomyces</taxon>
    </lineage>
</organism>
<evidence type="ECO:0000313" key="1">
    <source>
        <dbReference type="EMBL" id="KAJ2935072.1"/>
    </source>
</evidence>
<keyword evidence="2" id="KW-1185">Reference proteome</keyword>
<accession>A0A9W8JIB2</accession>
<dbReference type="EMBL" id="JANBPK010000706">
    <property type="protein sequence ID" value="KAJ2935072.1"/>
    <property type="molecule type" value="Genomic_DNA"/>
</dbReference>
<gene>
    <name evidence="1" type="ORF">H1R20_g2076</name>
</gene>
<dbReference type="OrthoDB" id="2564234at2759"/>
<proteinExistence type="predicted"/>
<dbReference type="Gene3D" id="2.60.120.260">
    <property type="entry name" value="Galactose-binding domain-like"/>
    <property type="match status" value="1"/>
</dbReference>
<reference evidence="1" key="1">
    <citation type="submission" date="2022-06" db="EMBL/GenBank/DDBJ databases">
        <title>Genome Sequence of Candolleomyces eurysporus.</title>
        <authorList>
            <person name="Buettner E."/>
        </authorList>
    </citation>
    <scope>NUCLEOTIDE SEQUENCE</scope>
    <source>
        <strain evidence="1">VTCC 930004</strain>
    </source>
</reference>
<evidence type="ECO:0000313" key="2">
    <source>
        <dbReference type="Proteomes" id="UP001140091"/>
    </source>
</evidence>
<comment type="caution">
    <text evidence="1">The sequence shown here is derived from an EMBL/GenBank/DDBJ whole genome shotgun (WGS) entry which is preliminary data.</text>
</comment>
<protein>
    <submittedName>
        <fullName evidence="1">Uncharacterized protein</fullName>
    </submittedName>
</protein>
<dbReference type="Proteomes" id="UP001140091">
    <property type="component" value="Unassembled WGS sequence"/>
</dbReference>
<name>A0A9W8JIB2_9AGAR</name>